<dbReference type="InterPro" id="IPR027417">
    <property type="entry name" value="P-loop_NTPase"/>
</dbReference>
<keyword evidence="22" id="KW-1185">Reference proteome</keyword>
<comment type="similarity">
    <text evidence="2">Belongs to the CpsD/CapB family.</text>
</comment>
<evidence type="ECO:0000259" key="19">
    <source>
        <dbReference type="Pfam" id="PF13614"/>
    </source>
</evidence>
<dbReference type="Pfam" id="PF13614">
    <property type="entry name" value="AAA_31"/>
    <property type="match status" value="1"/>
</dbReference>
<evidence type="ECO:0000256" key="13">
    <source>
        <dbReference type="ARBA" id="ARBA00023136"/>
    </source>
</evidence>
<dbReference type="Gene3D" id="3.40.50.300">
    <property type="entry name" value="P-loop containing nucleotide triphosphate hydrolases"/>
    <property type="match status" value="1"/>
</dbReference>
<feature type="domain" description="Polysaccharide chain length determinant N-terminal" evidence="18">
    <location>
        <begin position="18"/>
        <end position="109"/>
    </location>
</feature>
<keyword evidence="14" id="KW-0829">Tyrosine-protein kinase</keyword>
<evidence type="ECO:0000256" key="15">
    <source>
        <dbReference type="ARBA" id="ARBA00051245"/>
    </source>
</evidence>
<sequence length="713" mass="76634">MADTNLNERPSGGQPTGVDLSGIVGRYRRHIPLVLAITGVVLAADLGFTLLQKPSYTASATIFYAPRKAEVGRDSNASPNDDVARDQAVDTQVEVLKSPVIADEVVSTLHLDQDPEFALGDKYKGAPAAARDALIDKVVGNLKVRRVGQTLLLNVNFSNGSPTKAARIANAFAEIYISRQINQKINSSSTSNVLLNSQIDEMRRKVEEAETAVQQYKAANNLLGSDQGTLTQQEISSMNTQLASARSAEAEAEARLRAAQRQLKSGSNGEDVGAALGSQTISDLRRQRSEVSAKVADLQGRYGPMHPDLKNAQRQLTDVDGQIQAEINRIISNLAAQVEVARSQKASIEGSLGQARGQLVSGNAASVKLNELERNSDAARTLYQTVLTRVKETAAQQAVTQADSRIDSPATPPARPSSPNKPLNMLLGLIAGLGLGVVAAFILERWNARLTSVDDVENGLGLPFLGSIPTVASAIEKLTTRNPIDAVVVHPLSGFAEAFRGLATTLVYGNAGVPVRIVAITSAVPEEGKTTTSICLTRVLAMGGTRVVLVDCDLRRRSANVLITDEPEVGLIEVLDGKATLDEVLRLDEKSGAYFIPLTKGSHLAKSPFASPQMDKFLEDLKARFELVILDTPPLLPVVDTRVLAQKVDALALLARWRVTPMRAVRAAIHELEAVNAPITGVALTLVNVKSQGYSGYGYQAYYHKDFKKYYQE</sequence>
<feature type="region of interest" description="Disordered" evidence="17">
    <location>
        <begin position="398"/>
        <end position="419"/>
    </location>
</feature>
<dbReference type="AlphaFoldDB" id="A0A941CZ04"/>
<evidence type="ECO:0000259" key="20">
    <source>
        <dbReference type="Pfam" id="PF13807"/>
    </source>
</evidence>
<reference evidence="21" key="1">
    <citation type="submission" date="2021-04" db="EMBL/GenBank/DDBJ databases">
        <title>Draft genome assembly of strain Phenylobacterium sp. 20VBR1 using MiniION and Illumina platforms.</title>
        <authorList>
            <person name="Thomas F.A."/>
            <person name="Krishnan K.P."/>
            <person name="Sinha R.K."/>
        </authorList>
    </citation>
    <scope>NUCLEOTIDE SEQUENCE</scope>
    <source>
        <strain evidence="21">20VBR1</strain>
    </source>
</reference>
<feature type="domain" description="Tyrosine-protein kinase G-rich" evidence="20">
    <location>
        <begin position="371"/>
        <end position="442"/>
    </location>
</feature>
<keyword evidence="12" id="KW-1133">Transmembrane helix</keyword>
<keyword evidence="10" id="KW-0418">Kinase</keyword>
<evidence type="ECO:0000256" key="8">
    <source>
        <dbReference type="ARBA" id="ARBA00022692"/>
    </source>
</evidence>
<evidence type="ECO:0000256" key="6">
    <source>
        <dbReference type="ARBA" id="ARBA00022519"/>
    </source>
</evidence>
<feature type="coiled-coil region" evidence="16">
    <location>
        <begin position="192"/>
        <end position="329"/>
    </location>
</feature>
<keyword evidence="5" id="KW-1003">Cell membrane</keyword>
<dbReference type="InterPro" id="IPR005702">
    <property type="entry name" value="Wzc-like_C"/>
</dbReference>
<dbReference type="SUPFAM" id="SSF52540">
    <property type="entry name" value="P-loop containing nucleoside triphosphate hydrolases"/>
    <property type="match status" value="1"/>
</dbReference>
<evidence type="ECO:0000256" key="3">
    <source>
        <dbReference type="ARBA" id="ARBA00008883"/>
    </source>
</evidence>
<name>A0A941CZ04_9CAUL</name>
<keyword evidence="11" id="KW-0067">ATP-binding</keyword>
<dbReference type="GO" id="GO:0005886">
    <property type="term" value="C:plasma membrane"/>
    <property type="evidence" value="ECO:0007669"/>
    <property type="project" value="UniProtKB-SubCell"/>
</dbReference>
<gene>
    <name evidence="21" type="ORF">JKL49_07445</name>
</gene>
<dbReference type="PANTHER" id="PTHR32309:SF13">
    <property type="entry name" value="FERRIC ENTEROBACTIN TRANSPORT PROTEIN FEPE"/>
    <property type="match status" value="1"/>
</dbReference>
<evidence type="ECO:0000256" key="2">
    <source>
        <dbReference type="ARBA" id="ARBA00007316"/>
    </source>
</evidence>
<evidence type="ECO:0000256" key="11">
    <source>
        <dbReference type="ARBA" id="ARBA00022840"/>
    </source>
</evidence>
<evidence type="ECO:0000256" key="14">
    <source>
        <dbReference type="ARBA" id="ARBA00023137"/>
    </source>
</evidence>
<dbReference type="InterPro" id="IPR025669">
    <property type="entry name" value="AAA_dom"/>
</dbReference>
<evidence type="ECO:0000256" key="1">
    <source>
        <dbReference type="ARBA" id="ARBA00004429"/>
    </source>
</evidence>
<organism evidence="21 22">
    <name type="scientific">Phenylobacterium glaciei</name>
    <dbReference type="NCBI Taxonomy" id="2803784"/>
    <lineage>
        <taxon>Bacteria</taxon>
        <taxon>Pseudomonadati</taxon>
        <taxon>Pseudomonadota</taxon>
        <taxon>Alphaproteobacteria</taxon>
        <taxon>Caulobacterales</taxon>
        <taxon>Caulobacteraceae</taxon>
        <taxon>Phenylobacterium</taxon>
    </lineage>
</organism>
<evidence type="ECO:0000256" key="4">
    <source>
        <dbReference type="ARBA" id="ARBA00011903"/>
    </source>
</evidence>
<dbReference type="InterPro" id="IPR032807">
    <property type="entry name" value="GNVR"/>
</dbReference>
<dbReference type="GO" id="GO:0004713">
    <property type="term" value="F:protein tyrosine kinase activity"/>
    <property type="evidence" value="ECO:0007669"/>
    <property type="project" value="TreeGrafter"/>
</dbReference>
<keyword evidence="7" id="KW-0808">Transferase</keyword>
<keyword evidence="13" id="KW-0472">Membrane</keyword>
<evidence type="ECO:0000256" key="17">
    <source>
        <dbReference type="SAM" id="MobiDB-lite"/>
    </source>
</evidence>
<dbReference type="Pfam" id="PF02706">
    <property type="entry name" value="Wzz"/>
    <property type="match status" value="1"/>
</dbReference>
<protein>
    <recommendedName>
        <fullName evidence="4">non-specific protein-tyrosine kinase</fullName>
        <ecNumber evidence="4">2.7.10.2</ecNumber>
    </recommendedName>
</protein>
<accession>A0A941CZ04</accession>
<comment type="similarity">
    <text evidence="3">Belongs to the etk/wzc family.</text>
</comment>
<evidence type="ECO:0000256" key="10">
    <source>
        <dbReference type="ARBA" id="ARBA00022777"/>
    </source>
</evidence>
<dbReference type="PANTHER" id="PTHR32309">
    <property type="entry name" value="TYROSINE-PROTEIN KINASE"/>
    <property type="match status" value="1"/>
</dbReference>
<comment type="catalytic activity">
    <reaction evidence="15">
        <text>L-tyrosyl-[protein] + ATP = O-phospho-L-tyrosyl-[protein] + ADP + H(+)</text>
        <dbReference type="Rhea" id="RHEA:10596"/>
        <dbReference type="Rhea" id="RHEA-COMP:10136"/>
        <dbReference type="Rhea" id="RHEA-COMP:20101"/>
        <dbReference type="ChEBI" id="CHEBI:15378"/>
        <dbReference type="ChEBI" id="CHEBI:30616"/>
        <dbReference type="ChEBI" id="CHEBI:46858"/>
        <dbReference type="ChEBI" id="CHEBI:61978"/>
        <dbReference type="ChEBI" id="CHEBI:456216"/>
        <dbReference type="EC" id="2.7.10.2"/>
    </reaction>
</comment>
<keyword evidence="9" id="KW-0547">Nucleotide-binding</keyword>
<evidence type="ECO:0000256" key="16">
    <source>
        <dbReference type="SAM" id="Coils"/>
    </source>
</evidence>
<evidence type="ECO:0000259" key="18">
    <source>
        <dbReference type="Pfam" id="PF02706"/>
    </source>
</evidence>
<dbReference type="InterPro" id="IPR050445">
    <property type="entry name" value="Bact_polysacc_biosynth/exp"/>
</dbReference>
<evidence type="ECO:0000313" key="22">
    <source>
        <dbReference type="Proteomes" id="UP000622580"/>
    </source>
</evidence>
<dbReference type="Pfam" id="PF13807">
    <property type="entry name" value="GNVR"/>
    <property type="match status" value="1"/>
</dbReference>
<comment type="caution">
    <text evidence="21">The sequence shown here is derived from an EMBL/GenBank/DDBJ whole genome shotgun (WGS) entry which is preliminary data.</text>
</comment>
<evidence type="ECO:0000313" key="21">
    <source>
        <dbReference type="EMBL" id="MBR7619221.1"/>
    </source>
</evidence>
<proteinExistence type="inferred from homology"/>
<keyword evidence="16" id="KW-0175">Coiled coil</keyword>
<comment type="subcellular location">
    <subcellularLocation>
        <location evidence="1">Cell inner membrane</location>
        <topology evidence="1">Multi-pass membrane protein</topology>
    </subcellularLocation>
</comment>
<dbReference type="CDD" id="cd05387">
    <property type="entry name" value="BY-kinase"/>
    <property type="match status" value="1"/>
</dbReference>
<evidence type="ECO:0000256" key="5">
    <source>
        <dbReference type="ARBA" id="ARBA00022475"/>
    </source>
</evidence>
<evidence type="ECO:0000256" key="7">
    <source>
        <dbReference type="ARBA" id="ARBA00022679"/>
    </source>
</evidence>
<keyword evidence="8" id="KW-0812">Transmembrane</keyword>
<evidence type="ECO:0000256" key="12">
    <source>
        <dbReference type="ARBA" id="ARBA00022989"/>
    </source>
</evidence>
<keyword evidence="6" id="KW-0997">Cell inner membrane</keyword>
<evidence type="ECO:0000256" key="9">
    <source>
        <dbReference type="ARBA" id="ARBA00022741"/>
    </source>
</evidence>
<dbReference type="InterPro" id="IPR003856">
    <property type="entry name" value="LPS_length_determ_N"/>
</dbReference>
<dbReference type="RefSeq" id="WP_215339488.1">
    <property type="nucleotide sequence ID" value="NZ_JAGSGD010000001.1"/>
</dbReference>
<dbReference type="EMBL" id="JAGSGD010000001">
    <property type="protein sequence ID" value="MBR7619221.1"/>
    <property type="molecule type" value="Genomic_DNA"/>
</dbReference>
<dbReference type="Proteomes" id="UP000622580">
    <property type="component" value="Unassembled WGS sequence"/>
</dbReference>
<feature type="domain" description="AAA" evidence="19">
    <location>
        <begin position="517"/>
        <end position="645"/>
    </location>
</feature>
<dbReference type="EC" id="2.7.10.2" evidence="4"/>